<keyword evidence="2 6" id="KW-0812">Transmembrane</keyword>
<dbReference type="InterPro" id="IPR050393">
    <property type="entry name" value="MFP_Efflux_Pump"/>
</dbReference>
<feature type="domain" description="p-hydroxybenzoic acid efflux pump subunit AaeA-like beta-barrel" evidence="8">
    <location>
        <begin position="199"/>
        <end position="295"/>
    </location>
</feature>
<dbReference type="Gene3D" id="2.40.30.170">
    <property type="match status" value="1"/>
</dbReference>
<dbReference type="InterPro" id="IPR058634">
    <property type="entry name" value="AaeA-lik-b-barrel"/>
</dbReference>
<evidence type="ECO:0000259" key="8">
    <source>
        <dbReference type="Pfam" id="PF25963"/>
    </source>
</evidence>
<reference evidence="10" key="1">
    <citation type="submission" date="2016-10" db="EMBL/GenBank/DDBJ databases">
        <authorList>
            <person name="Varghese N."/>
            <person name="Submissions S."/>
        </authorList>
    </citation>
    <scope>NUCLEOTIDE SEQUENCE [LARGE SCALE GENOMIC DNA]</scope>
    <source>
        <strain evidence="10">CGMCC 1.1761</strain>
    </source>
</reference>
<protein>
    <submittedName>
        <fullName evidence="9">RND family efflux transporter, MFP subunit</fullName>
    </submittedName>
</protein>
<evidence type="ECO:0000259" key="7">
    <source>
        <dbReference type="Pfam" id="PF25917"/>
    </source>
</evidence>
<evidence type="ECO:0000313" key="9">
    <source>
        <dbReference type="EMBL" id="SCW55937.1"/>
    </source>
</evidence>
<dbReference type="Pfam" id="PF25917">
    <property type="entry name" value="BSH_RND"/>
    <property type="match status" value="1"/>
</dbReference>
<feature type="domain" description="Multidrug resistance protein MdtA-like barrel-sandwich hybrid" evidence="7">
    <location>
        <begin position="56"/>
        <end position="196"/>
    </location>
</feature>
<dbReference type="SUPFAM" id="SSF111369">
    <property type="entry name" value="HlyD-like secretion proteins"/>
    <property type="match status" value="1"/>
</dbReference>
<dbReference type="GO" id="GO:0016020">
    <property type="term" value="C:membrane"/>
    <property type="evidence" value="ECO:0007669"/>
    <property type="project" value="InterPro"/>
</dbReference>
<dbReference type="PANTHER" id="PTHR30367:SF1">
    <property type="entry name" value="MULTIDRUG RESISTANCE PROTEIN MDTN"/>
    <property type="match status" value="1"/>
</dbReference>
<dbReference type="GO" id="GO:0022857">
    <property type="term" value="F:transmembrane transporter activity"/>
    <property type="evidence" value="ECO:0007669"/>
    <property type="project" value="InterPro"/>
</dbReference>
<comment type="similarity">
    <text evidence="1">Belongs to the membrane fusion protein (MFP) (TC 8.A.1) family.</text>
</comment>
<keyword evidence="10" id="KW-1185">Reference proteome</keyword>
<dbReference type="STRING" id="177413.SAMN05660859_1632"/>
<feature type="transmembrane region" description="Helical" evidence="6">
    <location>
        <begin position="20"/>
        <end position="38"/>
    </location>
</feature>
<evidence type="ECO:0000313" key="10">
    <source>
        <dbReference type="Proteomes" id="UP000198889"/>
    </source>
</evidence>
<organism evidence="9 10">
    <name type="scientific">Ancylobacter rudongensis</name>
    <dbReference type="NCBI Taxonomy" id="177413"/>
    <lineage>
        <taxon>Bacteria</taxon>
        <taxon>Pseudomonadati</taxon>
        <taxon>Pseudomonadota</taxon>
        <taxon>Alphaproteobacteria</taxon>
        <taxon>Hyphomicrobiales</taxon>
        <taxon>Xanthobacteraceae</taxon>
        <taxon>Ancylobacter</taxon>
    </lineage>
</organism>
<dbReference type="PANTHER" id="PTHR30367">
    <property type="entry name" value="P-HYDROXYBENZOIC ACID EFFLUX PUMP SUBUNIT AAEA-RELATED"/>
    <property type="match status" value="1"/>
</dbReference>
<name>A0A1G4RGT0_9HYPH</name>
<evidence type="ECO:0000256" key="4">
    <source>
        <dbReference type="ARBA" id="ARBA00023136"/>
    </source>
</evidence>
<evidence type="ECO:0000256" key="2">
    <source>
        <dbReference type="ARBA" id="ARBA00022692"/>
    </source>
</evidence>
<evidence type="ECO:0000256" key="5">
    <source>
        <dbReference type="SAM" id="MobiDB-lite"/>
    </source>
</evidence>
<evidence type="ECO:0000256" key="3">
    <source>
        <dbReference type="ARBA" id="ARBA00022989"/>
    </source>
</evidence>
<keyword evidence="3 6" id="KW-1133">Transmembrane helix</keyword>
<feature type="region of interest" description="Disordered" evidence="5">
    <location>
        <begin position="301"/>
        <end position="325"/>
    </location>
</feature>
<dbReference type="Gene3D" id="2.40.50.100">
    <property type="match status" value="1"/>
</dbReference>
<proteinExistence type="inferred from homology"/>
<dbReference type="NCBIfam" id="TIGR01730">
    <property type="entry name" value="RND_mfp"/>
    <property type="match status" value="1"/>
</dbReference>
<feature type="compositionally biased region" description="Low complexity" evidence="5">
    <location>
        <begin position="311"/>
        <end position="325"/>
    </location>
</feature>
<keyword evidence="4 6" id="KW-0472">Membrane</keyword>
<gene>
    <name evidence="9" type="ORF">SAMN05660859_1632</name>
</gene>
<sequence length="325" mass="34684">MTMIHPADDRPSPFRSMLSVLLTLSALAAAILLGWWMWQAYMTSSWTRDGTVRAYVVTVTPQVSGRIVELPVKGDQFVRKGDLLMVIEPDDYQIALANAEAAVARAKADLDNKQAESQRRAQLTAIAVSKEEQQSFAAVADMAAAAYQQALANRDQARLNLGRTRIVSPVNGYVTNLLAQPGDYATNGQRVLSVVDSDSFWVDAYFEESVLSGIHVGDTARVALMAYPQKLTGRVTGIGRGIAVPNAQPDGSGLATVNPVFTWVRLAQRVPVRIVLDHVPPDITLAAGLTATVSIVASSEAGEDARGPGEAASAPVVAPPVNKLP</sequence>
<evidence type="ECO:0000256" key="6">
    <source>
        <dbReference type="SAM" id="Phobius"/>
    </source>
</evidence>
<dbReference type="EMBL" id="FMTP01000002">
    <property type="protein sequence ID" value="SCW55937.1"/>
    <property type="molecule type" value="Genomic_DNA"/>
</dbReference>
<dbReference type="InterPro" id="IPR006143">
    <property type="entry name" value="RND_pump_MFP"/>
</dbReference>
<evidence type="ECO:0000256" key="1">
    <source>
        <dbReference type="ARBA" id="ARBA00009477"/>
    </source>
</evidence>
<dbReference type="Proteomes" id="UP000198889">
    <property type="component" value="Unassembled WGS sequence"/>
</dbReference>
<dbReference type="InterPro" id="IPR058625">
    <property type="entry name" value="MdtA-like_BSH"/>
</dbReference>
<accession>A0A1G4RGT0</accession>
<dbReference type="Pfam" id="PF25963">
    <property type="entry name" value="Beta-barrel_AAEA"/>
    <property type="match status" value="1"/>
</dbReference>
<dbReference type="AlphaFoldDB" id="A0A1G4RGT0"/>